<proteinExistence type="predicted"/>
<name>A0ACA9P9S3_9GLOM</name>
<accession>A0ACA9P9S3</accession>
<evidence type="ECO:0000313" key="1">
    <source>
        <dbReference type="EMBL" id="CAG8699263.1"/>
    </source>
</evidence>
<comment type="caution">
    <text evidence="1">The sequence shown here is derived from an EMBL/GenBank/DDBJ whole genome shotgun (WGS) entry which is preliminary data.</text>
</comment>
<keyword evidence="2" id="KW-1185">Reference proteome</keyword>
<reference evidence="1" key="1">
    <citation type="submission" date="2021-06" db="EMBL/GenBank/DDBJ databases">
        <authorList>
            <person name="Kallberg Y."/>
            <person name="Tangrot J."/>
            <person name="Rosling A."/>
        </authorList>
    </citation>
    <scope>NUCLEOTIDE SEQUENCE</scope>
    <source>
        <strain evidence="1">28 12/20/2015</strain>
    </source>
</reference>
<dbReference type="Proteomes" id="UP000789366">
    <property type="component" value="Unassembled WGS sequence"/>
</dbReference>
<sequence length="241" mass="27701">MPRPSKNKQKVATASKARRIKKRHLNNDIFSESECGFDVNEDDGQTTSEVHINAMTKLMEVTLHTPTLETFFKNNDREEIPTNVLSTIELPENYKIESEEDIQEDNSLKVIAKDLQEDIDKPSSPVLKLRLQAMLQYLNLLDKKWTKMKAAKAVSDALGQKPHYAKNLRAWTNNYIKFRTILITRRGLHIKTITFLWDEDIVSQIKSFIRSNKSTVFGNGTLQDMVFPLDHEDASLQGQPK</sequence>
<evidence type="ECO:0000313" key="2">
    <source>
        <dbReference type="Proteomes" id="UP000789366"/>
    </source>
</evidence>
<gene>
    <name evidence="1" type="ORF">SPELUC_LOCUS11187</name>
</gene>
<feature type="non-terminal residue" evidence="1">
    <location>
        <position position="241"/>
    </location>
</feature>
<protein>
    <submittedName>
        <fullName evidence="1">13331_t:CDS:1</fullName>
    </submittedName>
</protein>
<organism evidence="1 2">
    <name type="scientific">Cetraspora pellucida</name>
    <dbReference type="NCBI Taxonomy" id="1433469"/>
    <lineage>
        <taxon>Eukaryota</taxon>
        <taxon>Fungi</taxon>
        <taxon>Fungi incertae sedis</taxon>
        <taxon>Mucoromycota</taxon>
        <taxon>Glomeromycotina</taxon>
        <taxon>Glomeromycetes</taxon>
        <taxon>Diversisporales</taxon>
        <taxon>Gigasporaceae</taxon>
        <taxon>Cetraspora</taxon>
    </lineage>
</organism>
<dbReference type="EMBL" id="CAJVPW010022915">
    <property type="protein sequence ID" value="CAG8699263.1"/>
    <property type="molecule type" value="Genomic_DNA"/>
</dbReference>